<name>X0WEG9_9ZZZZ</name>
<dbReference type="PANTHER" id="PTHR32071:SF113">
    <property type="entry name" value="ALGINATE BIOSYNTHESIS TRANSCRIPTIONAL REGULATORY PROTEIN ALGB"/>
    <property type="match status" value="1"/>
</dbReference>
<dbReference type="PROSITE" id="PS00675">
    <property type="entry name" value="SIGMA54_INTERACT_1"/>
    <property type="match status" value="1"/>
</dbReference>
<keyword evidence="2" id="KW-0067">ATP-binding</keyword>
<proteinExistence type="predicted"/>
<dbReference type="SUPFAM" id="SSF52172">
    <property type="entry name" value="CheY-like"/>
    <property type="match status" value="1"/>
</dbReference>
<sequence>SAYGSIDTAIEAMKQGAYDYISKPFKSDEVYLALKKAEERERLKKENVQLRKRIRKIEENYKFGYMIGKSNAMQAVFRLADKVAQYNTTVLITGESGTGKELIARSIHYKGERSSKPLVPVNCGGIPENLLESELFGYKKGAFTGADKNKIGLFEEAEGGTIFLDEIGELPPSLQVKLLRVLQENEIRPVGDSKTKKVDVRVIAATSKNLEDELESGTFREDLYYRLNVLRINVPPLKDWK</sequence>
<keyword evidence="1" id="KW-0547">Nucleotide-binding</keyword>
<evidence type="ECO:0000259" key="5">
    <source>
        <dbReference type="PROSITE" id="PS50110"/>
    </source>
</evidence>
<comment type="caution">
    <text evidence="6">The sequence shown here is derived from an EMBL/GenBank/DDBJ whole genome shotgun (WGS) entry which is preliminary data.</text>
</comment>
<dbReference type="SUPFAM" id="SSF52540">
    <property type="entry name" value="P-loop containing nucleoside triphosphate hydrolases"/>
    <property type="match status" value="1"/>
</dbReference>
<evidence type="ECO:0000256" key="1">
    <source>
        <dbReference type="ARBA" id="ARBA00022741"/>
    </source>
</evidence>
<dbReference type="PROSITE" id="PS50045">
    <property type="entry name" value="SIGMA54_INTERACT_4"/>
    <property type="match status" value="1"/>
</dbReference>
<keyword evidence="3" id="KW-0175">Coiled coil</keyword>
<dbReference type="PROSITE" id="PS50110">
    <property type="entry name" value="RESPONSE_REGULATORY"/>
    <property type="match status" value="1"/>
</dbReference>
<feature type="non-terminal residue" evidence="6">
    <location>
        <position position="241"/>
    </location>
</feature>
<dbReference type="GO" id="GO:0005524">
    <property type="term" value="F:ATP binding"/>
    <property type="evidence" value="ECO:0007669"/>
    <property type="project" value="UniProtKB-KW"/>
</dbReference>
<dbReference type="Pfam" id="PF00158">
    <property type="entry name" value="Sigma54_activat"/>
    <property type="match status" value="1"/>
</dbReference>
<dbReference type="CDD" id="cd00009">
    <property type="entry name" value="AAA"/>
    <property type="match status" value="1"/>
</dbReference>
<dbReference type="InterPro" id="IPR003593">
    <property type="entry name" value="AAA+_ATPase"/>
</dbReference>
<feature type="coiled-coil region" evidence="3">
    <location>
        <begin position="33"/>
        <end position="60"/>
    </location>
</feature>
<dbReference type="PROSITE" id="PS00676">
    <property type="entry name" value="SIGMA54_INTERACT_2"/>
    <property type="match status" value="1"/>
</dbReference>
<evidence type="ECO:0008006" key="7">
    <source>
        <dbReference type="Google" id="ProtNLM"/>
    </source>
</evidence>
<dbReference type="PANTHER" id="PTHR32071">
    <property type="entry name" value="TRANSCRIPTIONAL REGULATORY PROTEIN"/>
    <property type="match status" value="1"/>
</dbReference>
<evidence type="ECO:0000256" key="3">
    <source>
        <dbReference type="SAM" id="Coils"/>
    </source>
</evidence>
<evidence type="ECO:0000256" key="2">
    <source>
        <dbReference type="ARBA" id="ARBA00022840"/>
    </source>
</evidence>
<dbReference type="InterPro" id="IPR011006">
    <property type="entry name" value="CheY-like_superfamily"/>
</dbReference>
<organism evidence="6">
    <name type="scientific">marine sediment metagenome</name>
    <dbReference type="NCBI Taxonomy" id="412755"/>
    <lineage>
        <taxon>unclassified sequences</taxon>
        <taxon>metagenomes</taxon>
        <taxon>ecological metagenomes</taxon>
    </lineage>
</organism>
<dbReference type="GO" id="GO:0006355">
    <property type="term" value="P:regulation of DNA-templated transcription"/>
    <property type="evidence" value="ECO:0007669"/>
    <property type="project" value="InterPro"/>
</dbReference>
<dbReference type="InterPro" id="IPR027417">
    <property type="entry name" value="P-loop_NTPase"/>
</dbReference>
<feature type="domain" description="Sigma-54 factor interaction" evidence="4">
    <location>
        <begin position="66"/>
        <end position="241"/>
    </location>
</feature>
<dbReference type="InterPro" id="IPR001789">
    <property type="entry name" value="Sig_transdc_resp-reg_receiver"/>
</dbReference>
<evidence type="ECO:0000313" key="6">
    <source>
        <dbReference type="EMBL" id="GAG29394.1"/>
    </source>
</evidence>
<dbReference type="SMART" id="SM00382">
    <property type="entry name" value="AAA"/>
    <property type="match status" value="1"/>
</dbReference>
<dbReference type="Gene3D" id="3.40.50.300">
    <property type="entry name" value="P-loop containing nucleotide triphosphate hydrolases"/>
    <property type="match status" value="1"/>
</dbReference>
<feature type="domain" description="Response regulatory" evidence="5">
    <location>
        <begin position="1"/>
        <end position="38"/>
    </location>
</feature>
<dbReference type="GO" id="GO:0000160">
    <property type="term" value="P:phosphorelay signal transduction system"/>
    <property type="evidence" value="ECO:0007669"/>
    <property type="project" value="InterPro"/>
</dbReference>
<protein>
    <recommendedName>
        <fullName evidence="7">Sigma-54 factor interaction domain-containing protein</fullName>
    </recommendedName>
</protein>
<dbReference type="InterPro" id="IPR025943">
    <property type="entry name" value="Sigma_54_int_dom_ATP-bd_2"/>
</dbReference>
<dbReference type="AlphaFoldDB" id="X0WEG9"/>
<dbReference type="InterPro" id="IPR002078">
    <property type="entry name" value="Sigma_54_int"/>
</dbReference>
<dbReference type="FunFam" id="3.40.50.300:FF:000006">
    <property type="entry name" value="DNA-binding transcriptional regulator NtrC"/>
    <property type="match status" value="1"/>
</dbReference>
<reference evidence="6" key="1">
    <citation type="journal article" date="2014" name="Front. Microbiol.">
        <title>High frequency of phylogenetically diverse reductive dehalogenase-homologous genes in deep subseafloor sedimentary metagenomes.</title>
        <authorList>
            <person name="Kawai M."/>
            <person name="Futagami T."/>
            <person name="Toyoda A."/>
            <person name="Takaki Y."/>
            <person name="Nishi S."/>
            <person name="Hori S."/>
            <person name="Arai W."/>
            <person name="Tsubouchi T."/>
            <person name="Morono Y."/>
            <person name="Uchiyama I."/>
            <person name="Ito T."/>
            <person name="Fujiyama A."/>
            <person name="Inagaki F."/>
            <person name="Takami H."/>
        </authorList>
    </citation>
    <scope>NUCLEOTIDE SEQUENCE</scope>
    <source>
        <strain evidence="6">Expedition CK06-06</strain>
    </source>
</reference>
<dbReference type="InterPro" id="IPR025662">
    <property type="entry name" value="Sigma_54_int_dom_ATP-bd_1"/>
</dbReference>
<gene>
    <name evidence="6" type="ORF">S01H1_73444</name>
</gene>
<evidence type="ECO:0000259" key="4">
    <source>
        <dbReference type="PROSITE" id="PS50045"/>
    </source>
</evidence>
<dbReference type="Gene3D" id="3.40.50.2300">
    <property type="match status" value="1"/>
</dbReference>
<feature type="non-terminal residue" evidence="6">
    <location>
        <position position="1"/>
    </location>
</feature>
<dbReference type="EMBL" id="BARS01049072">
    <property type="protein sequence ID" value="GAG29394.1"/>
    <property type="molecule type" value="Genomic_DNA"/>
</dbReference>
<accession>X0WEG9</accession>